<evidence type="ECO:0000313" key="2">
    <source>
        <dbReference type="Proteomes" id="UP000536534"/>
    </source>
</evidence>
<dbReference type="RefSeq" id="WP_068804993.1">
    <property type="nucleotide sequence ID" value="NZ_MBFM01000002.1"/>
</dbReference>
<dbReference type="OrthoDB" id="9181306at2"/>
<reference evidence="1 2" key="1">
    <citation type="journal article" date="2020" name="Biotechnol. Biofuels">
        <title>New insights from the biogas microbiome by comprehensive genome-resolved metagenomics of nearly 1600 species originating from multiple anaerobic digesters.</title>
        <authorList>
            <person name="Campanaro S."/>
            <person name="Treu L."/>
            <person name="Rodriguez-R L.M."/>
            <person name="Kovalovszki A."/>
            <person name="Ziels R.M."/>
            <person name="Maus I."/>
            <person name="Zhu X."/>
            <person name="Kougias P.G."/>
            <person name="Basile A."/>
            <person name="Luo G."/>
            <person name="Schluter A."/>
            <person name="Konstantinidis K.T."/>
            <person name="Angelidaki I."/>
        </authorList>
    </citation>
    <scope>NUCLEOTIDE SEQUENCE [LARGE SCALE GENOMIC DNA]</scope>
    <source>
        <strain evidence="1">AS06rmzACSIP_256</strain>
    </source>
</reference>
<comment type="caution">
    <text evidence="1">The sequence shown here is derived from an EMBL/GenBank/DDBJ whole genome shotgun (WGS) entry which is preliminary data.</text>
</comment>
<evidence type="ECO:0000313" key="1">
    <source>
        <dbReference type="EMBL" id="NLF54288.1"/>
    </source>
</evidence>
<dbReference type="AlphaFoldDB" id="A0A7X7LW11"/>
<dbReference type="Proteomes" id="UP000536534">
    <property type="component" value="Unassembled WGS sequence"/>
</dbReference>
<dbReference type="EMBL" id="JAAYYV010000206">
    <property type="protein sequence ID" value="NLF54288.1"/>
    <property type="molecule type" value="Genomic_DNA"/>
</dbReference>
<proteinExistence type="predicted"/>
<gene>
    <name evidence="1" type="ORF">GX576_07815</name>
</gene>
<accession>A0A7X7LW11</accession>
<protein>
    <submittedName>
        <fullName evidence="1">Uncharacterized protein</fullName>
    </submittedName>
</protein>
<organism evidence="1 2">
    <name type="scientific">Thauera phenolivorans</name>
    <dbReference type="NCBI Taxonomy" id="1792543"/>
    <lineage>
        <taxon>Bacteria</taxon>
        <taxon>Pseudomonadati</taxon>
        <taxon>Pseudomonadota</taxon>
        <taxon>Betaproteobacteria</taxon>
        <taxon>Rhodocyclales</taxon>
        <taxon>Zoogloeaceae</taxon>
        <taxon>Thauera</taxon>
    </lineage>
</organism>
<sequence length="118" mass="12805">MTPKDSSTLHYAALVIAKAERLDEFRAKFHAGEDFAEVERQVKSGGTYQFIIGGKDDRFGVIVALPDGTFAACAAMNEWVFDNHEEAQALAERLSRPGEDSDGAEVLVMSFTPPPDAG</sequence>
<name>A0A7X7LW11_9RHOO</name>